<evidence type="ECO:0000256" key="1">
    <source>
        <dbReference type="ARBA" id="ARBA00022450"/>
    </source>
</evidence>
<dbReference type="Gene3D" id="1.10.1200.10">
    <property type="entry name" value="ACP-like"/>
    <property type="match status" value="1"/>
</dbReference>
<keyword evidence="1" id="KW-0596">Phosphopantetheine</keyword>
<proteinExistence type="predicted"/>
<feature type="domain" description="Polyketide synthase-like phosphopantetheine-binding" evidence="3">
    <location>
        <begin position="572"/>
        <end position="647"/>
    </location>
</feature>
<dbReference type="InterPro" id="IPR013120">
    <property type="entry name" value="FAR_NAD-bd"/>
</dbReference>
<dbReference type="GO" id="GO:0031177">
    <property type="term" value="F:phosphopantetheine binding"/>
    <property type="evidence" value="ECO:0007669"/>
    <property type="project" value="InterPro"/>
</dbReference>
<reference evidence="4" key="1">
    <citation type="submission" date="2019-01" db="EMBL/GenBank/DDBJ databases">
        <title>Draft genome sequences of three monokaryotic isolates of the white-rot basidiomycete fungus Dichomitus squalens.</title>
        <authorList>
            <consortium name="DOE Joint Genome Institute"/>
            <person name="Lopez S.C."/>
            <person name="Andreopoulos B."/>
            <person name="Pangilinan J."/>
            <person name="Lipzen A."/>
            <person name="Riley R."/>
            <person name="Ahrendt S."/>
            <person name="Ng V."/>
            <person name="Barry K."/>
            <person name="Daum C."/>
            <person name="Grigoriev I.V."/>
            <person name="Hilden K.S."/>
            <person name="Makela M.R."/>
            <person name="de Vries R.P."/>
        </authorList>
    </citation>
    <scope>NUCLEOTIDE SEQUENCE [LARGE SCALE GENOMIC DNA]</scope>
    <source>
        <strain evidence="4">OM18370.1</strain>
    </source>
</reference>
<dbReference type="InterPro" id="IPR000873">
    <property type="entry name" value="AMP-dep_synth/lig_dom"/>
</dbReference>
<protein>
    <submittedName>
        <fullName evidence="4">Acetyl-CoA synthetase-like protein</fullName>
    </submittedName>
</protein>
<evidence type="ECO:0000256" key="2">
    <source>
        <dbReference type="ARBA" id="ARBA00022553"/>
    </source>
</evidence>
<dbReference type="PROSITE" id="PS00455">
    <property type="entry name" value="AMP_BINDING"/>
    <property type="match status" value="1"/>
</dbReference>
<dbReference type="SMART" id="SM00823">
    <property type="entry name" value="PKS_PP"/>
    <property type="match status" value="1"/>
</dbReference>
<dbReference type="InterPro" id="IPR020845">
    <property type="entry name" value="AMP-binding_CS"/>
</dbReference>
<dbReference type="Pfam" id="PF00501">
    <property type="entry name" value="AMP-binding"/>
    <property type="match status" value="1"/>
</dbReference>
<dbReference type="PANTHER" id="PTHR43439:SF2">
    <property type="entry name" value="ENZYME, PUTATIVE (JCVI)-RELATED"/>
    <property type="match status" value="1"/>
</dbReference>
<dbReference type="SUPFAM" id="SSF51735">
    <property type="entry name" value="NAD(P)-binding Rossmann-fold domains"/>
    <property type="match status" value="1"/>
</dbReference>
<organism evidence="4">
    <name type="scientific">Dichomitus squalens</name>
    <dbReference type="NCBI Taxonomy" id="114155"/>
    <lineage>
        <taxon>Eukaryota</taxon>
        <taxon>Fungi</taxon>
        <taxon>Dikarya</taxon>
        <taxon>Basidiomycota</taxon>
        <taxon>Agaricomycotina</taxon>
        <taxon>Agaricomycetes</taxon>
        <taxon>Polyporales</taxon>
        <taxon>Polyporaceae</taxon>
        <taxon>Dichomitus</taxon>
    </lineage>
</organism>
<dbReference type="EMBL" id="ML143424">
    <property type="protein sequence ID" value="TBU28168.1"/>
    <property type="molecule type" value="Genomic_DNA"/>
</dbReference>
<dbReference type="Pfam" id="PF23562">
    <property type="entry name" value="AMP-binding_C_3"/>
    <property type="match status" value="1"/>
</dbReference>
<dbReference type="Proteomes" id="UP000292957">
    <property type="component" value="Unassembled WGS sequence"/>
</dbReference>
<dbReference type="InterPro" id="IPR020806">
    <property type="entry name" value="PKS_PP-bd"/>
</dbReference>
<dbReference type="PANTHER" id="PTHR43439">
    <property type="entry name" value="PHENYLACETATE-COENZYME A LIGASE"/>
    <property type="match status" value="1"/>
</dbReference>
<dbReference type="AlphaFoldDB" id="A0A4Q9MMQ4"/>
<evidence type="ECO:0000259" key="3">
    <source>
        <dbReference type="SMART" id="SM00823"/>
    </source>
</evidence>
<keyword evidence="2" id="KW-0597">Phosphoprotein</keyword>
<dbReference type="Gene3D" id="3.40.50.720">
    <property type="entry name" value="NAD(P)-binding Rossmann-like Domain"/>
    <property type="match status" value="1"/>
</dbReference>
<dbReference type="InterPro" id="IPR051414">
    <property type="entry name" value="Adenylate-forming_Reductase"/>
</dbReference>
<dbReference type="SUPFAM" id="SSF56801">
    <property type="entry name" value="Acetyl-CoA synthetase-like"/>
    <property type="match status" value="1"/>
</dbReference>
<dbReference type="InterPro" id="IPR036736">
    <property type="entry name" value="ACP-like_sf"/>
</dbReference>
<name>A0A4Q9MMQ4_9APHY</name>
<accession>A0A4Q9MMQ4</accession>
<sequence length="1057" mass="115714">MPFPPDSYVSPKSFIESGKATIPELYEWNARENPSYHIFRLDSGQGIEGISYAEMNKGILRAARLVSSLVGPNASPGHHVVAIVASADTITYATVILGILRAGHVAFPISPRNSAAAVADLLSKTKCTQVLASRDPHMSDLVEDALAGLGGVKQHAMPQYEDLFPSGVAESDDDARDFLVMPKYDLDSPAMILHSSGSTSHPKPITWSHRGLICWGMSTWKGTMDSTCAIVSAHGVPMYHAMGSVIIFMAATCGWVFCVFPPASPPTVPNSDNVFEGAVSCGAELMYTVPAFLEQWAREPDKVLAMKQMRGLLFGGAPLNKSVGDSLASQGVALLTGYGSTETGSISAGISVNPGMDWEYFGFNYLVDTVMRPAGDGTYELVILATSKCPPRVFNDRINGIDAYATSDLLEPHPTKPGLWKIYGRVDDQIILSNGEKTNPLPLEHIIRDGPHVRGCLIFGRGRLQNGVLIEPMPEYLLDPQDEQKLADFRNKIWPTIERANAIAPQHSPVFKEMIIVTLPSKPFTYNAKGFPRRVPVLQDYQNEIEALYATVEQSSQGDVPAPSSWNSDGVKTFVHTVVQHVLGQPLAEDADLFRNGCDSLQATYIRNITLRALREHSPAAAKRLPMNVMFQAPTIVALTDALLRTLSDSPEAGSMASTPEDLIRRAERYGADLPARPSGLRPRASTKDVVLVTGTTGGFGCDILEHLLRDSEIGTVYAFNRKATNALERQRERFLQRGHDVTLLESPKFRMVEADLQLADFGVEPGLLGEIRASVTHIMHNAWQVNFNLKVTSFEGDLQGLRNLLEFALSSPYTVPPKFMFVSSIGVLANYQVQPPESVPEERVEPSSAIGSGYTESKWVAEETLHKLAHHVGITTTTVRLGQVCGDKLGHWNEKEWFPALVKSSLFTRCLPGDMNEIAFILSHPAARAFVEMRKSSSAILHLVHPRPIEWKAIVIPMAKELGVPLVPYSEWLSELEKGAGEGSANEVDAMRTNPALRLLDFFRAQRDSNRSDTRLSTAKAELASEELAHMCQLGSEDAMRWITAWRASGFLPAAA</sequence>
<dbReference type="InterPro" id="IPR042099">
    <property type="entry name" value="ANL_N_sf"/>
</dbReference>
<evidence type="ECO:0000313" key="4">
    <source>
        <dbReference type="EMBL" id="TBU28168.1"/>
    </source>
</evidence>
<dbReference type="Gene3D" id="3.40.50.12780">
    <property type="entry name" value="N-terminal domain of ligase-like"/>
    <property type="match status" value="1"/>
</dbReference>
<dbReference type="OrthoDB" id="429813at2759"/>
<dbReference type="InterPro" id="IPR036291">
    <property type="entry name" value="NAD(P)-bd_dom_sf"/>
</dbReference>
<gene>
    <name evidence="4" type="ORF">BD311DRAFT_335397</name>
</gene>
<dbReference type="Pfam" id="PF07993">
    <property type="entry name" value="NAD_binding_4"/>
    <property type="match status" value="1"/>
</dbReference>